<feature type="non-terminal residue" evidence="1">
    <location>
        <position position="92"/>
    </location>
</feature>
<comment type="caution">
    <text evidence="1">The sequence shown here is derived from an EMBL/GenBank/DDBJ whole genome shotgun (WGS) entry which is preliminary data.</text>
</comment>
<dbReference type="Proteomes" id="UP000469559">
    <property type="component" value="Unassembled WGS sequence"/>
</dbReference>
<evidence type="ECO:0000313" key="1">
    <source>
        <dbReference type="EMBL" id="TVY15770.1"/>
    </source>
</evidence>
<keyword evidence="2" id="KW-1185">Reference proteome</keyword>
<organism evidence="1 2">
    <name type="scientific">Lachnellula arida</name>
    <dbReference type="NCBI Taxonomy" id="1316785"/>
    <lineage>
        <taxon>Eukaryota</taxon>
        <taxon>Fungi</taxon>
        <taxon>Dikarya</taxon>
        <taxon>Ascomycota</taxon>
        <taxon>Pezizomycotina</taxon>
        <taxon>Leotiomycetes</taxon>
        <taxon>Helotiales</taxon>
        <taxon>Lachnaceae</taxon>
        <taxon>Lachnellula</taxon>
    </lineage>
</organism>
<dbReference type="AlphaFoldDB" id="A0A8T9B6W7"/>
<gene>
    <name evidence="1" type="ORF">LARI1_G005863</name>
</gene>
<reference evidence="1 2" key="1">
    <citation type="submission" date="2018-05" db="EMBL/GenBank/DDBJ databases">
        <title>Whole genome sequencing for identification of molecular markers to develop diagnostic detection tools for the regulated plant pathogen Lachnellula willkommii.</title>
        <authorList>
            <person name="Giroux E."/>
            <person name="Bilodeau G."/>
        </authorList>
    </citation>
    <scope>NUCLEOTIDE SEQUENCE [LARGE SCALE GENOMIC DNA]</scope>
    <source>
        <strain evidence="1 2">CBS 203.66</strain>
    </source>
</reference>
<evidence type="ECO:0000313" key="2">
    <source>
        <dbReference type="Proteomes" id="UP000469559"/>
    </source>
</evidence>
<proteinExistence type="predicted"/>
<name>A0A8T9B6W7_9HELO</name>
<dbReference type="OrthoDB" id="5130013at2759"/>
<sequence>RALSALITSCDHGVERPMVAQHIAASMILCHLEMLGMPDAVSLWFCQKRIALFERTPSTFLYPVRDASKTNRRAIPQRRIRKFLALPRKQDS</sequence>
<protein>
    <submittedName>
        <fullName evidence="1">Uncharacterized protein</fullName>
    </submittedName>
</protein>
<accession>A0A8T9B6W7</accession>
<dbReference type="EMBL" id="QGMF01000452">
    <property type="protein sequence ID" value="TVY15770.1"/>
    <property type="molecule type" value="Genomic_DNA"/>
</dbReference>